<feature type="transmembrane region" description="Helical" evidence="3">
    <location>
        <begin position="114"/>
        <end position="137"/>
    </location>
</feature>
<dbReference type="Bgee" id="ENSAMXG00000030331">
    <property type="expression patterns" value="Expressed in brain"/>
</dbReference>
<comment type="similarity">
    <text evidence="1">Belongs to the GOLGA6 family.</text>
</comment>
<evidence type="ECO:0000313" key="5">
    <source>
        <dbReference type="Proteomes" id="UP000018467"/>
    </source>
</evidence>
<evidence type="ECO:0000256" key="3">
    <source>
        <dbReference type="SAM" id="Phobius"/>
    </source>
</evidence>
<dbReference type="PANTHER" id="PTHR23143">
    <property type="entry name" value="TRICHOHYALIN-RELATED"/>
    <property type="match status" value="1"/>
</dbReference>
<keyword evidence="5" id="KW-1185">Reference proteome</keyword>
<organism evidence="4 5">
    <name type="scientific">Astyanax mexicanus</name>
    <name type="common">Blind cave fish</name>
    <name type="synonym">Astyanax fasciatus mexicanus</name>
    <dbReference type="NCBI Taxonomy" id="7994"/>
    <lineage>
        <taxon>Eukaryota</taxon>
        <taxon>Metazoa</taxon>
        <taxon>Chordata</taxon>
        <taxon>Craniata</taxon>
        <taxon>Vertebrata</taxon>
        <taxon>Euteleostomi</taxon>
        <taxon>Actinopterygii</taxon>
        <taxon>Neopterygii</taxon>
        <taxon>Teleostei</taxon>
        <taxon>Ostariophysi</taxon>
        <taxon>Characiformes</taxon>
        <taxon>Characoidei</taxon>
        <taxon>Acestrorhamphidae</taxon>
        <taxon>Acestrorhamphinae</taxon>
        <taxon>Astyanax</taxon>
    </lineage>
</organism>
<protein>
    <submittedName>
        <fullName evidence="4">Uncharacterized protein</fullName>
    </submittedName>
</protein>
<evidence type="ECO:0000313" key="4">
    <source>
        <dbReference type="Ensembl" id="ENSAMXP00000039265.1"/>
    </source>
</evidence>
<reference evidence="5" key="2">
    <citation type="journal article" date="2014" name="Nat. Commun.">
        <title>The cavefish genome reveals candidate genes for eye loss.</title>
        <authorList>
            <person name="McGaugh S.E."/>
            <person name="Gross J.B."/>
            <person name="Aken B."/>
            <person name="Blin M."/>
            <person name="Borowsky R."/>
            <person name="Chalopin D."/>
            <person name="Hinaux H."/>
            <person name="Jeffery W.R."/>
            <person name="Keene A."/>
            <person name="Ma L."/>
            <person name="Minx P."/>
            <person name="Murphy D."/>
            <person name="O'Quin K.E."/>
            <person name="Retaux S."/>
            <person name="Rohner N."/>
            <person name="Searle S.M."/>
            <person name="Stahl B.A."/>
            <person name="Tabin C."/>
            <person name="Volff J.N."/>
            <person name="Yoshizawa M."/>
            <person name="Warren W.C."/>
        </authorList>
    </citation>
    <scope>NUCLEOTIDE SEQUENCE [LARGE SCALE GENOMIC DNA]</scope>
    <source>
        <strain evidence="5">female</strain>
    </source>
</reference>
<dbReference type="AlphaFoldDB" id="A0A3B1JBN6"/>
<evidence type="ECO:0000256" key="1">
    <source>
        <dbReference type="ARBA" id="ARBA00008368"/>
    </source>
</evidence>
<proteinExistence type="inferred from homology"/>
<dbReference type="Ensembl" id="ENSAMXT00000035328.1">
    <property type="protein sequence ID" value="ENSAMXP00000039265.1"/>
    <property type="gene ID" value="ENSAMXG00000030331.1"/>
</dbReference>
<keyword evidence="3" id="KW-1133">Transmembrane helix</keyword>
<sequence>ISFRHALSRVKTHTIKILTQDFIIHIASQNNDLPSQNNEIASQNNDLPSQNNDLPSQNNEIASQNNDLPSQNNEIASQNNDLPSQNNDLPSQNNDLPSQNNDLPSQNNEIQGLYVVRAVGCCFFPTWSILFFFYTLLRRYTQPVHAFDNHTL</sequence>
<dbReference type="InterPro" id="IPR026737">
    <property type="entry name" value="GOLGA6L"/>
</dbReference>
<reference evidence="5" key="1">
    <citation type="submission" date="2013-03" db="EMBL/GenBank/DDBJ databases">
        <authorList>
            <person name="Jeffery W."/>
            <person name="Warren W."/>
            <person name="Wilson R.K."/>
        </authorList>
    </citation>
    <scope>NUCLEOTIDE SEQUENCE</scope>
    <source>
        <strain evidence="5">female</strain>
    </source>
</reference>
<accession>A0A3B1JBN6</accession>
<name>A0A3B1JBN6_ASTMX</name>
<dbReference type="Proteomes" id="UP000018467">
    <property type="component" value="Unassembled WGS sequence"/>
</dbReference>
<keyword evidence="3" id="KW-0472">Membrane</keyword>
<reference evidence="4" key="3">
    <citation type="submission" date="2025-08" db="UniProtKB">
        <authorList>
            <consortium name="Ensembl"/>
        </authorList>
    </citation>
    <scope>IDENTIFICATION</scope>
</reference>
<dbReference type="PANTHER" id="PTHR23143:SF23">
    <property type="entry name" value="ZINC FINGER PROTEIN 729-LIKE"/>
    <property type="match status" value="1"/>
</dbReference>
<evidence type="ECO:0000256" key="2">
    <source>
        <dbReference type="SAM" id="MobiDB-lite"/>
    </source>
</evidence>
<reference evidence="4" key="4">
    <citation type="submission" date="2025-09" db="UniProtKB">
        <authorList>
            <consortium name="Ensembl"/>
        </authorList>
    </citation>
    <scope>IDENTIFICATION</scope>
</reference>
<feature type="region of interest" description="Disordered" evidence="2">
    <location>
        <begin position="34"/>
        <end position="104"/>
    </location>
</feature>
<dbReference type="InParanoid" id="A0A3B1JBN6"/>
<keyword evidence="3" id="KW-0812">Transmembrane</keyword>
<dbReference type="GeneTree" id="ENSGT01110000268056"/>
<dbReference type="SUPFAM" id="SSF90257">
    <property type="entry name" value="Myosin rod fragments"/>
    <property type="match status" value="1"/>
</dbReference>